<evidence type="ECO:0000256" key="10">
    <source>
        <dbReference type="HAMAP-Rule" id="MF_00061"/>
    </source>
</evidence>
<dbReference type="Proteomes" id="UP000182373">
    <property type="component" value="Chromosome"/>
</dbReference>
<evidence type="ECO:0000259" key="12">
    <source>
        <dbReference type="Pfam" id="PF08544"/>
    </source>
</evidence>
<dbReference type="GO" id="GO:0016114">
    <property type="term" value="P:terpenoid biosynthetic process"/>
    <property type="evidence" value="ECO:0007669"/>
    <property type="project" value="UniProtKB-UniRule"/>
</dbReference>
<evidence type="ECO:0000259" key="11">
    <source>
        <dbReference type="Pfam" id="PF00288"/>
    </source>
</evidence>
<dbReference type="Gene3D" id="3.30.70.890">
    <property type="entry name" value="GHMP kinase, C-terminal domain"/>
    <property type="match status" value="1"/>
</dbReference>
<feature type="domain" description="GHMP kinase N-terminal" evidence="11">
    <location>
        <begin position="82"/>
        <end position="157"/>
    </location>
</feature>
<evidence type="ECO:0000256" key="3">
    <source>
        <dbReference type="ARBA" id="ARBA00017473"/>
    </source>
</evidence>
<evidence type="ECO:0000256" key="1">
    <source>
        <dbReference type="ARBA" id="ARBA00009684"/>
    </source>
</evidence>
<dbReference type="PANTHER" id="PTHR43527">
    <property type="entry name" value="4-DIPHOSPHOCYTIDYL-2-C-METHYL-D-ERYTHRITOL KINASE, CHLOROPLASTIC"/>
    <property type="match status" value="1"/>
</dbReference>
<dbReference type="PIRSF" id="PIRSF010376">
    <property type="entry name" value="IspE"/>
    <property type="match status" value="1"/>
</dbReference>
<gene>
    <name evidence="10" type="primary">ispE</name>
    <name evidence="13" type="ORF">GbCGDNIH9_1848</name>
</gene>
<sequence>MVVSDDVAFGSVDQDVAFAPAKINLYLHVTGRRSDGYHLLDSLAVFAGACDVLRYRDGDQAVGLGLQLEGPGAETLRAEPDNLVLRAGRALAALAGVKPRGTIMLDKRLPVASGIGGGSSDAAAALRLLSRAWGVSPAAEDLHRIAISLGADVPVCLQPGTYRMRGIGERLEALPALPEIGLLLANPGVPVSTPEVFRNREAGFTPEATLTTSGWPDMAALLRDLAVSRNDLQPPAMRLCPAIGTLIRVLEGLPGARLTRMSGSGATCFTLFDHPDAARDAAQVLQAQSGSGGWCWGGGLYKTSSLPEKTAL</sequence>
<dbReference type="SUPFAM" id="SSF55060">
    <property type="entry name" value="GHMP Kinase, C-terminal domain"/>
    <property type="match status" value="1"/>
</dbReference>
<proteinExistence type="inferred from homology"/>
<keyword evidence="4 10" id="KW-0808">Transferase</keyword>
<comment type="catalytic activity">
    <reaction evidence="10">
        <text>4-CDP-2-C-methyl-D-erythritol + ATP = 4-CDP-2-C-methyl-D-erythritol 2-phosphate + ADP + H(+)</text>
        <dbReference type="Rhea" id="RHEA:18437"/>
        <dbReference type="ChEBI" id="CHEBI:15378"/>
        <dbReference type="ChEBI" id="CHEBI:30616"/>
        <dbReference type="ChEBI" id="CHEBI:57823"/>
        <dbReference type="ChEBI" id="CHEBI:57919"/>
        <dbReference type="ChEBI" id="CHEBI:456216"/>
        <dbReference type="EC" id="2.7.1.148"/>
    </reaction>
</comment>
<evidence type="ECO:0000256" key="7">
    <source>
        <dbReference type="ARBA" id="ARBA00022840"/>
    </source>
</evidence>
<comment type="pathway">
    <text evidence="10">Isoprenoid biosynthesis; isopentenyl diphosphate biosynthesis via DXP pathway; isopentenyl diphosphate from 1-deoxy-D-xylulose 5-phosphate: step 3/6.</text>
</comment>
<evidence type="ECO:0000256" key="2">
    <source>
        <dbReference type="ARBA" id="ARBA00012052"/>
    </source>
</evidence>
<evidence type="ECO:0000256" key="5">
    <source>
        <dbReference type="ARBA" id="ARBA00022741"/>
    </source>
</evidence>
<dbReference type="GO" id="GO:0005524">
    <property type="term" value="F:ATP binding"/>
    <property type="evidence" value="ECO:0007669"/>
    <property type="project" value="UniProtKB-UniRule"/>
</dbReference>
<dbReference type="Pfam" id="PF08544">
    <property type="entry name" value="GHMP_kinases_C"/>
    <property type="match status" value="1"/>
</dbReference>
<dbReference type="HAMAP" id="MF_00061">
    <property type="entry name" value="IspE"/>
    <property type="match status" value="1"/>
</dbReference>
<dbReference type="EC" id="2.7.1.148" evidence="2 10"/>
<dbReference type="InterPro" id="IPR013750">
    <property type="entry name" value="GHMP_kinase_C_dom"/>
</dbReference>
<keyword evidence="8 10" id="KW-0414">Isoprene biosynthesis</keyword>
<dbReference type="EMBL" id="CP018191">
    <property type="protein sequence ID" value="APH55160.1"/>
    <property type="molecule type" value="Genomic_DNA"/>
</dbReference>
<comment type="function">
    <text evidence="10">Catalyzes the phosphorylation of the position 2 hydroxy group of 4-diphosphocytidyl-2C-methyl-D-erythritol.</text>
</comment>
<comment type="similarity">
    <text evidence="1 10">Belongs to the GHMP kinase family. IspE subfamily.</text>
</comment>
<name>A0AAC9P9D6_9PROT</name>
<feature type="active site" evidence="10">
    <location>
        <position position="22"/>
    </location>
</feature>
<dbReference type="SUPFAM" id="SSF54211">
    <property type="entry name" value="Ribosomal protein S5 domain 2-like"/>
    <property type="match status" value="1"/>
</dbReference>
<dbReference type="NCBIfam" id="NF011202">
    <property type="entry name" value="PRK14608.1"/>
    <property type="match status" value="1"/>
</dbReference>
<evidence type="ECO:0000256" key="8">
    <source>
        <dbReference type="ARBA" id="ARBA00023229"/>
    </source>
</evidence>
<feature type="active site" evidence="10">
    <location>
        <position position="152"/>
    </location>
</feature>
<accession>A0AAC9P9D6</accession>
<feature type="domain" description="GHMP kinase C-terminal" evidence="12">
    <location>
        <begin position="216"/>
        <end position="287"/>
    </location>
</feature>
<evidence type="ECO:0000313" key="13">
    <source>
        <dbReference type="EMBL" id="APH55160.1"/>
    </source>
</evidence>
<dbReference type="InterPro" id="IPR006204">
    <property type="entry name" value="GHMP_kinase_N_dom"/>
</dbReference>
<evidence type="ECO:0000256" key="6">
    <source>
        <dbReference type="ARBA" id="ARBA00022777"/>
    </source>
</evidence>
<dbReference type="InterPro" id="IPR014721">
    <property type="entry name" value="Ribsml_uS5_D2-typ_fold_subgr"/>
</dbReference>
<organism evidence="13 14">
    <name type="scientific">Granulibacter bethesdensis</name>
    <dbReference type="NCBI Taxonomy" id="364410"/>
    <lineage>
        <taxon>Bacteria</taxon>
        <taxon>Pseudomonadati</taxon>
        <taxon>Pseudomonadota</taxon>
        <taxon>Alphaproteobacteria</taxon>
        <taxon>Acetobacterales</taxon>
        <taxon>Acetobacteraceae</taxon>
        <taxon>Granulibacter</taxon>
    </lineage>
</organism>
<evidence type="ECO:0000256" key="9">
    <source>
        <dbReference type="ARBA" id="ARBA00032554"/>
    </source>
</evidence>
<dbReference type="PANTHER" id="PTHR43527:SF2">
    <property type="entry name" value="4-DIPHOSPHOCYTIDYL-2-C-METHYL-D-ERYTHRITOL KINASE, CHLOROPLASTIC"/>
    <property type="match status" value="1"/>
</dbReference>
<evidence type="ECO:0000313" key="14">
    <source>
        <dbReference type="Proteomes" id="UP000182373"/>
    </source>
</evidence>
<dbReference type="AlphaFoldDB" id="A0AAC9P9D6"/>
<dbReference type="Pfam" id="PF00288">
    <property type="entry name" value="GHMP_kinases_N"/>
    <property type="match status" value="1"/>
</dbReference>
<dbReference type="InterPro" id="IPR036554">
    <property type="entry name" value="GHMP_kinase_C_sf"/>
</dbReference>
<dbReference type="GO" id="GO:0019288">
    <property type="term" value="P:isopentenyl diphosphate biosynthetic process, methylerythritol 4-phosphate pathway"/>
    <property type="evidence" value="ECO:0007669"/>
    <property type="project" value="UniProtKB-UniRule"/>
</dbReference>
<dbReference type="NCBIfam" id="TIGR00154">
    <property type="entry name" value="ispE"/>
    <property type="match status" value="1"/>
</dbReference>
<evidence type="ECO:0000256" key="4">
    <source>
        <dbReference type="ARBA" id="ARBA00022679"/>
    </source>
</evidence>
<dbReference type="GO" id="GO:0050515">
    <property type="term" value="F:4-(cytidine 5'-diphospho)-2-C-methyl-D-erythritol kinase activity"/>
    <property type="evidence" value="ECO:0007669"/>
    <property type="project" value="UniProtKB-UniRule"/>
</dbReference>
<reference evidence="14" key="1">
    <citation type="submission" date="2016-11" db="EMBL/GenBank/DDBJ databases">
        <title>Comparative genomic and phenotypic analysis of Granulibacter bethesdensis clinical isolates from patients with chronic granulomatous disease.</title>
        <authorList>
            <person name="Zarember K.A."/>
            <person name="Porcella S.F."/>
            <person name="Chu J."/>
            <person name="Ding L."/>
            <person name="Dahlstrom E."/>
            <person name="Barbian K."/>
            <person name="Martens C."/>
            <person name="Sykora L."/>
            <person name="Kramer S."/>
            <person name="Pettinato A.M."/>
            <person name="Hong H."/>
            <person name="Wald G."/>
            <person name="Berg L.J."/>
            <person name="Rogge L.S."/>
            <person name="Greenberg D.E."/>
            <person name="Falcone E.L."/>
            <person name="Neves J.F."/>
            <person name="Simoes M.J."/>
            <person name="Casal M."/>
            <person name="Rodriguez-Lopez F.C."/>
            <person name="Zelazny A."/>
            <person name="Gallin J.I."/>
            <person name="Holland S.M."/>
        </authorList>
    </citation>
    <scope>NUCLEOTIDE SEQUENCE [LARGE SCALE GENOMIC DNA]</scope>
    <source>
        <strain evidence="14">NIH9.1</strain>
    </source>
</reference>
<dbReference type="InterPro" id="IPR004424">
    <property type="entry name" value="IspE"/>
</dbReference>
<dbReference type="Gene3D" id="3.30.230.10">
    <property type="match status" value="1"/>
</dbReference>
<keyword evidence="5 10" id="KW-0547">Nucleotide-binding</keyword>
<keyword evidence="6 10" id="KW-0418">Kinase</keyword>
<dbReference type="InterPro" id="IPR020568">
    <property type="entry name" value="Ribosomal_Su5_D2-typ_SF"/>
</dbReference>
<protein>
    <recommendedName>
        <fullName evidence="3 10">4-diphosphocytidyl-2-C-methyl-D-erythritol kinase</fullName>
        <shortName evidence="10">CMK</shortName>
        <ecNumber evidence="2 10">2.7.1.148</ecNumber>
    </recommendedName>
    <alternativeName>
        <fullName evidence="9 10">4-(cytidine-5'-diphospho)-2-C-methyl-D-erythritol kinase</fullName>
    </alternativeName>
</protein>
<feature type="binding site" evidence="10">
    <location>
        <begin position="110"/>
        <end position="120"/>
    </location>
    <ligand>
        <name>ATP</name>
        <dbReference type="ChEBI" id="CHEBI:30616"/>
    </ligand>
</feature>
<keyword evidence="7 10" id="KW-0067">ATP-binding</keyword>